<dbReference type="InterPro" id="IPR038519">
    <property type="entry name" value="MCP_C_sf"/>
</dbReference>
<dbReference type="SUPFAM" id="SSF49749">
    <property type="entry name" value="Group II dsDNA viruses VP"/>
    <property type="match status" value="2"/>
</dbReference>
<proteinExistence type="predicted"/>
<evidence type="ECO:0000259" key="1">
    <source>
        <dbReference type="Pfam" id="PF04451"/>
    </source>
</evidence>
<evidence type="ECO:0000313" key="3">
    <source>
        <dbReference type="EMBL" id="QHU12961.1"/>
    </source>
</evidence>
<dbReference type="InterPro" id="IPR016112">
    <property type="entry name" value="VP_dsDNA_II"/>
</dbReference>
<dbReference type="GO" id="GO:0005198">
    <property type="term" value="F:structural molecule activity"/>
    <property type="evidence" value="ECO:0007669"/>
    <property type="project" value="InterPro"/>
</dbReference>
<dbReference type="Pfam" id="PF16903">
    <property type="entry name" value="Capsid_N"/>
    <property type="match status" value="1"/>
</dbReference>
<evidence type="ECO:0008006" key="4">
    <source>
        <dbReference type="Google" id="ProtNLM"/>
    </source>
</evidence>
<feature type="domain" description="Major capsid protein N-terminal" evidence="2">
    <location>
        <begin position="34"/>
        <end position="241"/>
    </location>
</feature>
<protein>
    <recommendedName>
        <fullName evidence="4">Major capsid protein N-terminal domain-containing protein</fullName>
    </recommendedName>
</protein>
<name>A0A6C0K726_9ZZZZ</name>
<dbReference type="Pfam" id="PF04451">
    <property type="entry name" value="Capsid_NCLDV"/>
    <property type="match status" value="1"/>
</dbReference>
<dbReference type="AlphaFoldDB" id="A0A6C0K726"/>
<accession>A0A6C0K726</accession>
<dbReference type="InterPro" id="IPR007542">
    <property type="entry name" value="MCP_C"/>
</dbReference>
<evidence type="ECO:0000259" key="2">
    <source>
        <dbReference type="Pfam" id="PF16903"/>
    </source>
</evidence>
<dbReference type="Gene3D" id="2.70.9.20">
    <property type="entry name" value="Major capsid protein Vp54"/>
    <property type="match status" value="1"/>
</dbReference>
<sequence length="483" mass="54681">MNPVGGITTLLDLTDRDPQENYLFPLTTNRSWFSKDRNRKTVSFIPHVQTTLFRGPAEFGQRFCFDLGSLRIGDLLFGAALQIKLGHWLDSNTLYELEAGRITYTNPQADAWEYANSLGSACIASAELEIDGKTLETIDGDFIFTFATLFTDYNTQFGIAYDHLAKIPIQTLRNFATAGSVRNFPTEDGYVHCPLPFFFGRVKYQEALPLIGAKEGAVRIFVTLRPFSELVRRVSGARASCDEVPLNRRIQFSDRVRTTSATIPLLESVALVTHGALLDGEYRQHLLRKPFEMLHRELQTFTFDEPTKYQVSKNTAADTVTIQLPLEANHPLEEIIWIIRRKATGLNNEWTNYTSRVESEWPLTPTEAFFTQPMLVAAKLQVNGITMIEADEQYFRQHIASKHRGGYAAYSAYVYGLSFAENPGTHQPTGSINASRTNSMRLTMEIKNPGGVLTQQDWEIRVFCMEINWLRFANGLANPLFED</sequence>
<dbReference type="Gene3D" id="2.70.9.10">
    <property type="entry name" value="Adenovirus Type 2 Hexon, domain 4"/>
    <property type="match status" value="1"/>
</dbReference>
<organism evidence="3">
    <name type="scientific">viral metagenome</name>
    <dbReference type="NCBI Taxonomy" id="1070528"/>
    <lineage>
        <taxon>unclassified sequences</taxon>
        <taxon>metagenomes</taxon>
        <taxon>organismal metagenomes</taxon>
    </lineage>
</organism>
<feature type="domain" description="Major capsid protein C-terminal" evidence="1">
    <location>
        <begin position="310"/>
        <end position="477"/>
    </location>
</feature>
<dbReference type="EMBL" id="MN740811">
    <property type="protein sequence ID" value="QHU12961.1"/>
    <property type="molecule type" value="Genomic_DNA"/>
</dbReference>
<reference evidence="3" key="1">
    <citation type="journal article" date="2020" name="Nature">
        <title>Giant virus diversity and host interactions through global metagenomics.</title>
        <authorList>
            <person name="Schulz F."/>
            <person name="Roux S."/>
            <person name="Paez-Espino D."/>
            <person name="Jungbluth S."/>
            <person name="Walsh D.A."/>
            <person name="Denef V.J."/>
            <person name="McMahon K.D."/>
            <person name="Konstantinidis K.T."/>
            <person name="Eloe-Fadrosh E.A."/>
            <person name="Kyrpides N.C."/>
            <person name="Woyke T."/>
        </authorList>
    </citation>
    <scope>NUCLEOTIDE SEQUENCE</scope>
    <source>
        <strain evidence="3">GVMAG-S-1101172-89</strain>
    </source>
</reference>
<dbReference type="InterPro" id="IPR031654">
    <property type="entry name" value="Capsid_N"/>
</dbReference>